<dbReference type="NCBIfam" id="NF037959">
    <property type="entry name" value="MFS_SpdSyn"/>
    <property type="match status" value="1"/>
</dbReference>
<comment type="caution">
    <text evidence="6">The sequence shown here is derived from an EMBL/GenBank/DDBJ whole genome shotgun (WGS) entry which is preliminary data.</text>
</comment>
<keyword evidence="2 4" id="KW-0808">Transferase</keyword>
<dbReference type="EMBL" id="JAMLJM010000006">
    <property type="protein sequence ID" value="MCL9809474.1"/>
    <property type="molecule type" value="Genomic_DNA"/>
</dbReference>
<sequence length="220" mass="25195">MNLKQFLSYLFPITIKEVSSEINKNLEVTWYNGNLVLDSKNTNFSYGNLQKVMQFGLKQIGKEKVSNASNVLILGVAGGSVIKTLRKDFQNKGKITGVELDEQTITIANEYFGLKTVENLEIVITDAEDFVKKTPEKYDLIIIDIFQDNYMPDFLFTEEFLEDVLKISHQNTSVFFNSIVTLSSDFERNYQFEKIARNLFSSVSKFSKIEGDNEIFILCV</sequence>
<comment type="similarity">
    <text evidence="1">Belongs to the spermidine/spermine synthase family.</text>
</comment>
<feature type="domain" description="PABS" evidence="5">
    <location>
        <begin position="67"/>
        <end position="220"/>
    </location>
</feature>
<keyword evidence="3 4" id="KW-0620">Polyamine biosynthesis</keyword>
<dbReference type="InterPro" id="IPR029063">
    <property type="entry name" value="SAM-dependent_MTases_sf"/>
</dbReference>
<evidence type="ECO:0000256" key="1">
    <source>
        <dbReference type="ARBA" id="ARBA00007867"/>
    </source>
</evidence>
<dbReference type="PROSITE" id="PS51006">
    <property type="entry name" value="PABS_2"/>
    <property type="match status" value="1"/>
</dbReference>
<evidence type="ECO:0000256" key="3">
    <source>
        <dbReference type="ARBA" id="ARBA00023115"/>
    </source>
</evidence>
<feature type="active site" description="Proton acceptor" evidence="4">
    <location>
        <position position="144"/>
    </location>
</feature>
<evidence type="ECO:0000256" key="4">
    <source>
        <dbReference type="PROSITE-ProRule" id="PRU00354"/>
    </source>
</evidence>
<dbReference type="Gene3D" id="3.40.50.150">
    <property type="entry name" value="Vaccinia Virus protein VP39"/>
    <property type="match status" value="1"/>
</dbReference>
<dbReference type="Proteomes" id="UP001317191">
    <property type="component" value="Unassembled WGS sequence"/>
</dbReference>
<name>A0ABT0TQY9_9FLAO</name>
<dbReference type="RefSeq" id="WP_250592925.1">
    <property type="nucleotide sequence ID" value="NZ_JAMLJM010000006.1"/>
</dbReference>
<dbReference type="SUPFAM" id="SSF53335">
    <property type="entry name" value="S-adenosyl-L-methionine-dependent methyltransferases"/>
    <property type="match status" value="1"/>
</dbReference>
<organism evidence="6 7">
    <name type="scientific">Flavobacterium luminosum</name>
    <dbReference type="NCBI Taxonomy" id="2949086"/>
    <lineage>
        <taxon>Bacteria</taxon>
        <taxon>Pseudomonadati</taxon>
        <taxon>Bacteroidota</taxon>
        <taxon>Flavobacteriia</taxon>
        <taxon>Flavobacteriales</taxon>
        <taxon>Flavobacteriaceae</taxon>
        <taxon>Flavobacterium</taxon>
    </lineage>
</organism>
<reference evidence="6 7" key="1">
    <citation type="submission" date="2022-05" db="EMBL/GenBank/DDBJ databases">
        <title>Flavobacterium sp., isolated from activated sludge.</title>
        <authorList>
            <person name="Ran Q."/>
        </authorList>
    </citation>
    <scope>NUCLEOTIDE SEQUENCE [LARGE SCALE GENOMIC DNA]</scope>
    <source>
        <strain evidence="6 7">HXWNR70</strain>
    </source>
</reference>
<gene>
    <name evidence="6" type="ORF">NAT50_08905</name>
</gene>
<evidence type="ECO:0000259" key="5">
    <source>
        <dbReference type="PROSITE" id="PS51006"/>
    </source>
</evidence>
<dbReference type="PANTHER" id="PTHR43317">
    <property type="entry name" value="THERMOSPERMINE SYNTHASE ACAULIS5"/>
    <property type="match status" value="1"/>
</dbReference>
<dbReference type="Pfam" id="PF01564">
    <property type="entry name" value="Spermine_synth"/>
    <property type="match status" value="1"/>
</dbReference>
<evidence type="ECO:0000256" key="2">
    <source>
        <dbReference type="ARBA" id="ARBA00022679"/>
    </source>
</evidence>
<accession>A0ABT0TQY9</accession>
<evidence type="ECO:0000313" key="7">
    <source>
        <dbReference type="Proteomes" id="UP001317191"/>
    </source>
</evidence>
<evidence type="ECO:0000313" key="6">
    <source>
        <dbReference type="EMBL" id="MCL9809474.1"/>
    </source>
</evidence>
<proteinExistence type="inferred from homology"/>
<protein>
    <submittedName>
        <fullName evidence="6">Fused MFS/spermidine synthase</fullName>
    </submittedName>
</protein>
<dbReference type="InterPro" id="IPR030374">
    <property type="entry name" value="PABS"/>
</dbReference>
<keyword evidence="7" id="KW-1185">Reference proteome</keyword>
<dbReference type="PANTHER" id="PTHR43317:SF1">
    <property type="entry name" value="THERMOSPERMINE SYNTHASE ACAULIS5"/>
    <property type="match status" value="1"/>
</dbReference>
<dbReference type="CDD" id="cd02440">
    <property type="entry name" value="AdoMet_MTases"/>
    <property type="match status" value="1"/>
</dbReference>